<evidence type="ECO:0000256" key="1">
    <source>
        <dbReference type="RuleBase" id="RU364089"/>
    </source>
</evidence>
<reference evidence="3" key="1">
    <citation type="submission" date="2016-11" db="EMBL/GenBank/DDBJ databases">
        <authorList>
            <person name="Varghese N."/>
            <person name="Submissions S."/>
        </authorList>
    </citation>
    <scope>NUCLEOTIDE SEQUENCE [LARGE SCALE GENOMIC DNA]</scope>
    <source>
        <strain evidence="3">DSM 18829</strain>
    </source>
</reference>
<accession>A0A1M6F0N8</accession>
<evidence type="ECO:0000313" key="3">
    <source>
        <dbReference type="Proteomes" id="UP000184488"/>
    </source>
</evidence>
<name>A0A1M6F0N8_9FLAO</name>
<gene>
    <name evidence="2" type="ORF">SAMN05444363_2070</name>
</gene>
<comment type="catalytic activity">
    <reaction evidence="1">
        <text>an L-aminoacyl-L-amino acid + H2O = 2 an L-alpha-amino acid</text>
        <dbReference type="Rhea" id="RHEA:48940"/>
        <dbReference type="ChEBI" id="CHEBI:15377"/>
        <dbReference type="ChEBI" id="CHEBI:59869"/>
        <dbReference type="ChEBI" id="CHEBI:77460"/>
    </reaction>
</comment>
<protein>
    <recommendedName>
        <fullName evidence="1">Dipeptidase</fullName>
        <ecNumber evidence="1">3.4.-.-</ecNumber>
    </recommendedName>
</protein>
<dbReference type="EC" id="3.4.-.-" evidence="1"/>
<keyword evidence="1" id="KW-0378">Hydrolase</keyword>
<keyword evidence="1" id="KW-0645">Protease</keyword>
<keyword evidence="1" id="KW-0224">Dipeptidase</keyword>
<sequence>MCTTMIITCGATKDGSMVVTHSDDNELSDQRFIYVPAQDHSEGSERGIVNGTNDGYPRLVTKDRGSGYDTPEWPETPLIGKIPQVAHTYAYFDGSYGIMNEHNLMFGECTNGAKFMPQSPVTQEVAEKTGKHCRLFYSAELSRIALERCKLAREAVQVMGALIDEYGYFSTGETLLVADEKEAWVFEMCALPDEEYHSAWIAQRVPDGTIFVAANEFRIREITPNSEDQIFSDRLIPGLQKLGWAPKEGPIDWLVAISEGEYNHPYYSLRRVWRVFDRVNPDLGLSPWVTNGGYTTDYPFSIAPKEKLDVQDIFALYRDHYEGTEFDMTKGIAAGPYGDPTRFYGSYDGTSYDIGNHKLYGAWERPISVFYQGYTYVLQTRPNAPELTKGLCWFGPDVSYTTCFVPFPSKVAQLPQTYQIGDPQKFSRDAAWWAFDFVNNWSRLNFQRMCQVDIQPLQKELEEAQINLIKEWDGINSVEELTKSCDANSQSIVSRWWELADRLIAKYSDGYINSKPSKPQNSSPVGIGYSSDWLKLTNYKNGPVSYDMEL</sequence>
<evidence type="ECO:0000313" key="2">
    <source>
        <dbReference type="EMBL" id="SHI91240.1"/>
    </source>
</evidence>
<dbReference type="OrthoDB" id="1109933at2"/>
<dbReference type="EMBL" id="FQZI01000003">
    <property type="protein sequence ID" value="SHI91240.1"/>
    <property type="molecule type" value="Genomic_DNA"/>
</dbReference>
<dbReference type="GO" id="GO:0016805">
    <property type="term" value="F:dipeptidase activity"/>
    <property type="evidence" value="ECO:0007669"/>
    <property type="project" value="UniProtKB-KW"/>
</dbReference>
<dbReference type="InterPro" id="IPR005322">
    <property type="entry name" value="Peptidase_C69"/>
</dbReference>
<dbReference type="Pfam" id="PF03577">
    <property type="entry name" value="Peptidase_C69"/>
    <property type="match status" value="1"/>
</dbReference>
<proteinExistence type="inferred from homology"/>
<dbReference type="PANTHER" id="PTHR12994">
    <property type="entry name" value="SECERNIN"/>
    <property type="match status" value="1"/>
</dbReference>
<comment type="similarity">
    <text evidence="1">Belongs to the peptidase C69 family.</text>
</comment>
<organism evidence="2 3">
    <name type="scientific">Flavobacterium terrae</name>
    <dbReference type="NCBI Taxonomy" id="415425"/>
    <lineage>
        <taxon>Bacteria</taxon>
        <taxon>Pseudomonadati</taxon>
        <taxon>Bacteroidota</taxon>
        <taxon>Flavobacteriia</taxon>
        <taxon>Flavobacteriales</taxon>
        <taxon>Flavobacteriaceae</taxon>
        <taxon>Flavobacterium</taxon>
    </lineage>
</organism>
<dbReference type="AlphaFoldDB" id="A0A1M6F0N8"/>
<dbReference type="Proteomes" id="UP000184488">
    <property type="component" value="Unassembled WGS sequence"/>
</dbReference>
<dbReference type="Gene3D" id="3.60.60.10">
    <property type="entry name" value="Penicillin V Acylase, Chain A"/>
    <property type="match status" value="1"/>
</dbReference>
<dbReference type="PANTHER" id="PTHR12994:SF17">
    <property type="entry name" value="LD30995P"/>
    <property type="match status" value="1"/>
</dbReference>
<keyword evidence="3" id="KW-1185">Reference proteome</keyword>
<dbReference type="GO" id="GO:0006508">
    <property type="term" value="P:proteolysis"/>
    <property type="evidence" value="ECO:0007669"/>
    <property type="project" value="UniProtKB-KW"/>
</dbReference>
<dbReference type="GO" id="GO:0070004">
    <property type="term" value="F:cysteine-type exopeptidase activity"/>
    <property type="evidence" value="ECO:0007669"/>
    <property type="project" value="InterPro"/>
</dbReference>